<dbReference type="EMBL" id="CP000556">
    <property type="protein sequence ID" value="ABM96832.1"/>
    <property type="molecule type" value="Genomic_DNA"/>
</dbReference>
<keyword evidence="1" id="KW-0614">Plasmid</keyword>
<gene>
    <name evidence="1" type="ordered locus">Mpe_B0053</name>
</gene>
<dbReference type="Proteomes" id="UP000000366">
    <property type="component" value="Plasmid RPME01"/>
</dbReference>
<dbReference type="KEGG" id="mpt:Mpe_B0053"/>
<keyword evidence="2" id="KW-1185">Reference proteome</keyword>
<evidence type="ECO:0000313" key="1">
    <source>
        <dbReference type="EMBL" id="ABM96832.1"/>
    </source>
</evidence>
<geneLocation type="plasmid" evidence="1 2">
    <name>RPME01</name>
</geneLocation>
<accession>A2SMP3</accession>
<name>A2SMP3_METPP</name>
<proteinExistence type="predicted"/>
<organism evidence="1 2">
    <name type="scientific">Methylibium petroleiphilum (strain ATCC BAA-1232 / LMG 22953 / PM1)</name>
    <dbReference type="NCBI Taxonomy" id="420662"/>
    <lineage>
        <taxon>Bacteria</taxon>
        <taxon>Pseudomonadati</taxon>
        <taxon>Pseudomonadota</taxon>
        <taxon>Betaproteobacteria</taxon>
        <taxon>Burkholderiales</taxon>
        <taxon>Sphaerotilaceae</taxon>
        <taxon>Methylibium</taxon>
    </lineage>
</organism>
<protein>
    <submittedName>
        <fullName evidence="1">Uncharacterized protein</fullName>
    </submittedName>
</protein>
<dbReference type="HOGENOM" id="CLU_1076931_0_0_4"/>
<sequence length="258" mass="29279">MPSQKKTTAPSVRLTSFAVYRTTTPASGGQPQVEVLYGASDARFNPATRKIELLADSIPFHSESFTRFTPKPGHGMLMLYGIRDALDELHKWRTKARELGAEFASAEFEVEVGGIEKDLVSKEMLKASRKTNRFLNVRRMKADLQEDVFKCFTRYAKEDGLKVDEDMQRILQIATHPSYFDRLFQEYEDLQDMDVLVIPVADIEIGGRRHIRQAAYVRPGAKILDVRQVRPDVDIVLPAWLTDEKAAAKQLKFAEAMA</sequence>
<reference evidence="1 2" key="1">
    <citation type="journal article" date="2007" name="J. Bacteriol.">
        <title>Whole-genome analysis of the methyl tert-butyl ether-degrading beta-proteobacterium Methylibium petroleiphilum PM1.</title>
        <authorList>
            <person name="Kane S.R."/>
            <person name="Chakicherla A.Y."/>
            <person name="Chain P.S.G."/>
            <person name="Schmidt R."/>
            <person name="Shin M.W."/>
            <person name="Legler T.C."/>
            <person name="Scow K.M."/>
            <person name="Larimer F.W."/>
            <person name="Lucas S.M."/>
            <person name="Richardson P.M."/>
            <person name="Hristova K.R."/>
        </authorList>
    </citation>
    <scope>NUCLEOTIDE SEQUENCE [LARGE SCALE GENOMIC DNA]</scope>
    <source>
        <strain evidence="2">ATCC BAA-1232 / LMG 22953 / PM1</strain>
        <plasmid evidence="1 2">RPME01</plasmid>
    </source>
</reference>
<dbReference type="AlphaFoldDB" id="A2SMP3"/>
<evidence type="ECO:0000313" key="2">
    <source>
        <dbReference type="Proteomes" id="UP000000366"/>
    </source>
</evidence>